<gene>
    <name evidence="1" type="ordered locus">PD_2085</name>
</gene>
<name>Q879V5_XYLFT</name>
<protein>
    <recommendedName>
        <fullName evidence="3">HrgA protein</fullName>
    </recommendedName>
</protein>
<sequence length="366" mass="41725">MLRLPLQNQRRFFSQAKSRPCLAQPTQHRPKIDIGCAAHQQGIHTLKETVMTLNLGKAILDCVQTRPEEKFTARQIAEWIFSTYPAECQQKKSNSQSASINTDSDLIQQLVAEIGSRRPSLQKKHPELKVTEGRPRKYYYTTQTDIAAVAAAESTATKPTKQANGNVTTGEHALYPLLSRYLLDECGVYAKRIDEKRSSNKRGPNGNRWLYPDVVGMQDLGVEWHQQVRDCVSHYSDKRTKLWSFEVKLLINMSNVRECFFQTVSNSSWANFAYLVAAEIEGPYTLKELRMLFAAHGIGLIKLDSDTPADSQILIPARERDDIDWDMANRLATENRDFLEYIKCVKQFYQTGEAKSADWDIPETTD</sequence>
<evidence type="ECO:0000313" key="2">
    <source>
        <dbReference type="Proteomes" id="UP000002516"/>
    </source>
</evidence>
<dbReference type="AlphaFoldDB" id="Q879V5"/>
<evidence type="ECO:0000313" key="1">
    <source>
        <dbReference type="EMBL" id="AAO29908.1"/>
    </source>
</evidence>
<dbReference type="EMBL" id="AE009442">
    <property type="protein sequence ID" value="AAO29908.1"/>
    <property type="molecule type" value="Genomic_DNA"/>
</dbReference>
<dbReference type="HOGENOM" id="CLU_074541_0_0_6"/>
<accession>Q879V5</accession>
<organism evidence="1 2">
    <name type="scientific">Xylella fastidiosa (strain Temecula1 / ATCC 700964)</name>
    <dbReference type="NCBI Taxonomy" id="183190"/>
    <lineage>
        <taxon>Bacteria</taxon>
        <taxon>Pseudomonadati</taxon>
        <taxon>Pseudomonadota</taxon>
        <taxon>Gammaproteobacteria</taxon>
        <taxon>Lysobacterales</taxon>
        <taxon>Lysobacteraceae</taxon>
        <taxon>Xylella</taxon>
    </lineage>
</organism>
<proteinExistence type="predicted"/>
<keyword evidence="2" id="KW-1185">Reference proteome</keyword>
<dbReference type="Proteomes" id="UP000002516">
    <property type="component" value="Chromosome"/>
</dbReference>
<dbReference type="KEGG" id="xft:PD_2085"/>
<evidence type="ECO:0008006" key="3">
    <source>
        <dbReference type="Google" id="ProtNLM"/>
    </source>
</evidence>
<reference evidence="1 2" key="1">
    <citation type="journal article" date="2003" name="J. Bacteriol.">
        <title>Comparative analyses of the complete genome sequences of Pierce's disease and citrus variegated chlorosis strains of Xylella fastidiosa.</title>
        <authorList>
            <person name="Van Sluys M.A."/>
            <person name="de Oliveira M.C."/>
            <person name="Monteiro-Vitorello C.B."/>
            <person name="Miyaki C.Y."/>
            <person name="Furlan L.R."/>
            <person name="Camargo L.E."/>
            <person name="da Silva A.C."/>
            <person name="Moon D.H."/>
            <person name="Takita M.A."/>
            <person name="Lemos E.G."/>
            <person name="Machado M.A."/>
            <person name="Ferro M.I."/>
            <person name="da Silva F.R."/>
            <person name="Goldman M.H."/>
            <person name="Goldman G.H."/>
            <person name="Lemos M.V."/>
            <person name="El-Dorry H."/>
            <person name="Tsai S.M."/>
            <person name="Carrer H."/>
            <person name="Carraro D.M."/>
            <person name="de Oliveira R.C."/>
            <person name="Nunes L.R."/>
            <person name="Siqueira W.J."/>
            <person name="Coutinho L.L."/>
            <person name="Kimura E.T."/>
            <person name="Ferro E.S."/>
            <person name="Harakava R."/>
            <person name="Kuramae E.E."/>
            <person name="Marino C.L."/>
            <person name="Giglioti E."/>
            <person name="Abreu I.L."/>
            <person name="Alves L.M."/>
            <person name="do Amaral A.M."/>
            <person name="Baia G.S."/>
            <person name="Blanco S.R."/>
            <person name="Brito M.S."/>
            <person name="Cannavan F.S."/>
            <person name="Celestino A.V."/>
            <person name="da Cunha A.F."/>
            <person name="Fenille R.C."/>
            <person name="Ferro J.A."/>
            <person name="Formighieri E.F."/>
            <person name="Kishi L.T."/>
            <person name="Leoni S.G."/>
            <person name="Oliveira A.R."/>
            <person name="Rosa V.E.Jr."/>
            <person name="Sassaki F.T."/>
            <person name="Sena J.A."/>
            <person name="de Souza A.A."/>
            <person name="Truffi D."/>
            <person name="Tsukumo F."/>
            <person name="Yanai G.M."/>
            <person name="Zaros L.G."/>
            <person name="Civerolo E.L."/>
            <person name="Simpson A.J."/>
            <person name="Almeida N.F.Jr."/>
            <person name="Setubal J.C."/>
            <person name="Kitajima J.P."/>
        </authorList>
    </citation>
    <scope>NUCLEOTIDE SEQUENCE [LARGE SCALE GENOMIC DNA]</scope>
    <source>
        <strain evidence="2">Temecula1 / ATCC 700964</strain>
    </source>
</reference>